<proteinExistence type="predicted"/>
<protein>
    <submittedName>
        <fullName evidence="1">Uncharacterized protein</fullName>
    </submittedName>
</protein>
<keyword evidence="2" id="KW-1185">Reference proteome</keyword>
<organism evidence="1 2">
    <name type="scientific">Tanacetum coccineum</name>
    <dbReference type="NCBI Taxonomy" id="301880"/>
    <lineage>
        <taxon>Eukaryota</taxon>
        <taxon>Viridiplantae</taxon>
        <taxon>Streptophyta</taxon>
        <taxon>Embryophyta</taxon>
        <taxon>Tracheophyta</taxon>
        <taxon>Spermatophyta</taxon>
        <taxon>Magnoliopsida</taxon>
        <taxon>eudicotyledons</taxon>
        <taxon>Gunneridae</taxon>
        <taxon>Pentapetalae</taxon>
        <taxon>asterids</taxon>
        <taxon>campanulids</taxon>
        <taxon>Asterales</taxon>
        <taxon>Asteraceae</taxon>
        <taxon>Asteroideae</taxon>
        <taxon>Anthemideae</taxon>
        <taxon>Anthemidinae</taxon>
        <taxon>Tanacetum</taxon>
    </lineage>
</organism>
<reference evidence="1" key="1">
    <citation type="journal article" date="2022" name="Int. J. Mol. Sci.">
        <title>Draft Genome of Tanacetum Coccineum: Genomic Comparison of Closely Related Tanacetum-Family Plants.</title>
        <authorList>
            <person name="Yamashiro T."/>
            <person name="Shiraishi A."/>
            <person name="Nakayama K."/>
            <person name="Satake H."/>
        </authorList>
    </citation>
    <scope>NUCLEOTIDE SEQUENCE</scope>
</reference>
<gene>
    <name evidence="1" type="ORF">Tco_0653467</name>
</gene>
<dbReference type="EMBL" id="BQNB010009097">
    <property type="protein sequence ID" value="GJS58683.1"/>
    <property type="molecule type" value="Genomic_DNA"/>
</dbReference>
<accession>A0ABQ4X0S5</accession>
<name>A0ABQ4X0S5_9ASTR</name>
<evidence type="ECO:0000313" key="1">
    <source>
        <dbReference type="EMBL" id="GJS58683.1"/>
    </source>
</evidence>
<evidence type="ECO:0000313" key="2">
    <source>
        <dbReference type="Proteomes" id="UP001151760"/>
    </source>
</evidence>
<dbReference type="Proteomes" id="UP001151760">
    <property type="component" value="Unassembled WGS sequence"/>
</dbReference>
<sequence>MWCLFNEFLTSVEQRLQAALAALVLGLRAMQEEIHEFERLRSLDTCTLSRINILIIQYMISKLSCQPEGFVDPGATIRMCLRPQESSLWLKQAPRDAKAYEMHLTAYKADSFDTLKEHLHGVMWMSDTNGEVLLVQLNFLDIGLLAGHPKAEKSTAILTTEAEYPSPYQDAVLMILWMRS</sequence>
<comment type="caution">
    <text evidence="1">The sequence shown here is derived from an EMBL/GenBank/DDBJ whole genome shotgun (WGS) entry which is preliminary data.</text>
</comment>
<reference evidence="1" key="2">
    <citation type="submission" date="2022-01" db="EMBL/GenBank/DDBJ databases">
        <authorList>
            <person name="Yamashiro T."/>
            <person name="Shiraishi A."/>
            <person name="Satake H."/>
            <person name="Nakayama K."/>
        </authorList>
    </citation>
    <scope>NUCLEOTIDE SEQUENCE</scope>
</reference>